<keyword evidence="2" id="KW-1185">Reference proteome</keyword>
<protein>
    <submittedName>
        <fullName evidence="1">Uncharacterized protein</fullName>
    </submittedName>
</protein>
<dbReference type="OrthoDB" id="648314at2"/>
<accession>A0A1T3FKV5</accession>
<evidence type="ECO:0000313" key="1">
    <source>
        <dbReference type="EMBL" id="OOH96220.1"/>
    </source>
</evidence>
<dbReference type="EMBL" id="MPOG01000008">
    <property type="protein sequence ID" value="OOH96220.1"/>
    <property type="molecule type" value="Genomic_DNA"/>
</dbReference>
<dbReference type="RefSeq" id="WP_077564517.1">
    <property type="nucleotide sequence ID" value="NZ_CP016378.1"/>
</dbReference>
<sequence>MSKITAKHFLNTNLKPYLINKEKHYSIYISLVAYRKNTKVKSITFDEYYSEDTFNDIINSVDEYDINLIENEISIITLITELTVSVLKEFDTAFITAYFKFSSIINVDSYLEYDKYLQEKGGNINDVSGIIDRLEKFEDFFKIVESVEVVHDWSYRIEKEIKDITFVDWLKPKFSGMSIFDFFNKENQTKLMNYTSEKIESPLNNDFIFEYNKAIFINSLNRFSNYISKTKNEYLIEKYNTVFMDSYNAKKLFRWKPIN</sequence>
<dbReference type="AlphaFoldDB" id="A0A1T3FKV5"/>
<reference evidence="1 2" key="1">
    <citation type="submission" date="2016-11" db="EMBL/GenBank/DDBJ databases">
        <title>Genome sequence and comparative genomic analysis of clinical strain Elizabethkingia meningoseptica 61421 PRCM.</title>
        <authorList>
            <person name="Wang M."/>
            <person name="Hu S."/>
            <person name="Cao L."/>
            <person name="Jiang T."/>
            <person name="Zhou Y."/>
            <person name="Ming D."/>
        </authorList>
    </citation>
    <scope>NUCLEOTIDE SEQUENCE [LARGE SCALE GENOMIC DNA]</scope>
    <source>
        <strain evidence="1 2">61421 PRCM</strain>
    </source>
</reference>
<evidence type="ECO:0000313" key="2">
    <source>
        <dbReference type="Proteomes" id="UP000188947"/>
    </source>
</evidence>
<comment type="caution">
    <text evidence="1">The sequence shown here is derived from an EMBL/GenBank/DDBJ whole genome shotgun (WGS) entry which is preliminary data.</text>
</comment>
<name>A0A1T3FKV5_ELIME</name>
<proteinExistence type="predicted"/>
<gene>
    <name evidence="1" type="ORF">BMF97_07680</name>
</gene>
<dbReference type="STRING" id="238.BBD35_14430"/>
<dbReference type="Proteomes" id="UP000188947">
    <property type="component" value="Unassembled WGS sequence"/>
</dbReference>
<organism evidence="1 2">
    <name type="scientific">Elizabethkingia meningoseptica</name>
    <name type="common">Chryseobacterium meningosepticum</name>
    <dbReference type="NCBI Taxonomy" id="238"/>
    <lineage>
        <taxon>Bacteria</taxon>
        <taxon>Pseudomonadati</taxon>
        <taxon>Bacteroidota</taxon>
        <taxon>Flavobacteriia</taxon>
        <taxon>Flavobacteriales</taxon>
        <taxon>Weeksellaceae</taxon>
        <taxon>Elizabethkingia</taxon>
    </lineage>
</organism>